<dbReference type="SUPFAM" id="SSF56436">
    <property type="entry name" value="C-type lectin-like"/>
    <property type="match status" value="1"/>
</dbReference>
<proteinExistence type="predicted"/>
<dbReference type="InterPro" id="IPR005532">
    <property type="entry name" value="SUMF_dom"/>
</dbReference>
<evidence type="ECO:0000259" key="1">
    <source>
        <dbReference type="Pfam" id="PF03781"/>
    </source>
</evidence>
<sequence length="229" mass="25708">MADLVRVEGGTFNMGSDLPSARKREKPVHEVELDTFYIAKTELSQQLFEHIMGWNYSYFACEFCAVNNLSWKNAQSFILKLNTITGLKLNFPSEAQWEFAAKGGNQSKGYTFSGSDNIDEVAWNANNAQKRSRAVASLKPNELGLYDMTGNLWEFVLDDMSRVAYQHSELKNPVYSITDDSSKTTMKVIRGGGYEFSAAESEVFKRDGATSNVRMPDIGFRLAMNDDAN</sequence>
<dbReference type="InterPro" id="IPR051043">
    <property type="entry name" value="Sulfatase_Mod_Factor_Kinase"/>
</dbReference>
<evidence type="ECO:0000313" key="3">
    <source>
        <dbReference type="Proteomes" id="UP000286482"/>
    </source>
</evidence>
<dbReference type="EMBL" id="RAQO01000004">
    <property type="protein sequence ID" value="RKF20493.1"/>
    <property type="molecule type" value="Genomic_DNA"/>
</dbReference>
<dbReference type="PANTHER" id="PTHR23150">
    <property type="entry name" value="SULFATASE MODIFYING FACTOR 1, 2"/>
    <property type="match status" value="1"/>
</dbReference>
<organism evidence="2 3">
    <name type="scientific">Alginatibacterium sediminis</name>
    <dbReference type="NCBI Taxonomy" id="2164068"/>
    <lineage>
        <taxon>Bacteria</taxon>
        <taxon>Pseudomonadati</taxon>
        <taxon>Pseudomonadota</taxon>
        <taxon>Gammaproteobacteria</taxon>
        <taxon>Alteromonadales</taxon>
        <taxon>Alteromonadaceae</taxon>
        <taxon>Alginatibacterium</taxon>
    </lineage>
</organism>
<dbReference type="PANTHER" id="PTHR23150:SF19">
    <property type="entry name" value="FORMYLGLYCINE-GENERATING ENZYME"/>
    <property type="match status" value="1"/>
</dbReference>
<reference evidence="2 3" key="1">
    <citation type="submission" date="2018-09" db="EMBL/GenBank/DDBJ databases">
        <authorList>
            <person name="Wang Z."/>
        </authorList>
    </citation>
    <scope>NUCLEOTIDE SEQUENCE [LARGE SCALE GENOMIC DNA]</scope>
    <source>
        <strain evidence="2 3">ALS 81</strain>
    </source>
</reference>
<feature type="domain" description="Sulfatase-modifying factor enzyme-like" evidence="1">
    <location>
        <begin position="2"/>
        <end position="55"/>
    </location>
</feature>
<dbReference type="InterPro" id="IPR042095">
    <property type="entry name" value="SUMF_sf"/>
</dbReference>
<gene>
    <name evidence="2" type="ORF">DBZ36_07920</name>
</gene>
<evidence type="ECO:0000313" key="2">
    <source>
        <dbReference type="EMBL" id="RKF20493.1"/>
    </source>
</evidence>
<keyword evidence="3" id="KW-1185">Reference proteome</keyword>
<protein>
    <submittedName>
        <fullName evidence="2">Sulfatase</fullName>
    </submittedName>
</protein>
<dbReference type="Gene3D" id="3.90.1580.10">
    <property type="entry name" value="paralog of FGE (formylglycine-generating enzyme)"/>
    <property type="match status" value="1"/>
</dbReference>
<accession>A0A420EIK7</accession>
<dbReference type="GO" id="GO:0120147">
    <property type="term" value="F:formylglycine-generating oxidase activity"/>
    <property type="evidence" value="ECO:0007669"/>
    <property type="project" value="TreeGrafter"/>
</dbReference>
<dbReference type="OrthoDB" id="9768004at2"/>
<feature type="domain" description="Sulfatase-modifying factor enzyme-like" evidence="1">
    <location>
        <begin position="66"/>
        <end position="223"/>
    </location>
</feature>
<comment type="caution">
    <text evidence="2">The sequence shown here is derived from an EMBL/GenBank/DDBJ whole genome shotgun (WGS) entry which is preliminary data.</text>
</comment>
<name>A0A420EIK7_9ALTE</name>
<dbReference type="Proteomes" id="UP000286482">
    <property type="component" value="Unassembled WGS sequence"/>
</dbReference>
<dbReference type="AlphaFoldDB" id="A0A420EIK7"/>
<dbReference type="InterPro" id="IPR016187">
    <property type="entry name" value="CTDL_fold"/>
</dbReference>
<dbReference type="Pfam" id="PF03781">
    <property type="entry name" value="FGE-sulfatase"/>
    <property type="match status" value="2"/>
</dbReference>